<dbReference type="EMBL" id="REGN01003341">
    <property type="protein sequence ID" value="RNA23172.1"/>
    <property type="molecule type" value="Genomic_DNA"/>
</dbReference>
<reference evidence="1 2" key="1">
    <citation type="journal article" date="2018" name="Sci. Rep.">
        <title>Genomic signatures of local adaptation to the degree of environmental predictability in rotifers.</title>
        <authorList>
            <person name="Franch-Gras L."/>
            <person name="Hahn C."/>
            <person name="Garcia-Roger E.M."/>
            <person name="Carmona M.J."/>
            <person name="Serra M."/>
            <person name="Gomez A."/>
        </authorList>
    </citation>
    <scope>NUCLEOTIDE SEQUENCE [LARGE SCALE GENOMIC DNA]</scope>
    <source>
        <strain evidence="1">HYR1</strain>
    </source>
</reference>
<protein>
    <submittedName>
        <fullName evidence="1">Uncharacterized protein</fullName>
    </submittedName>
</protein>
<comment type="caution">
    <text evidence="1">The sequence shown here is derived from an EMBL/GenBank/DDBJ whole genome shotgun (WGS) entry which is preliminary data.</text>
</comment>
<dbReference type="AlphaFoldDB" id="A0A3M7RHX6"/>
<keyword evidence="2" id="KW-1185">Reference proteome</keyword>
<evidence type="ECO:0000313" key="1">
    <source>
        <dbReference type="EMBL" id="RNA23172.1"/>
    </source>
</evidence>
<dbReference type="Proteomes" id="UP000276133">
    <property type="component" value="Unassembled WGS sequence"/>
</dbReference>
<name>A0A3M7RHX6_BRAPC</name>
<gene>
    <name evidence="1" type="ORF">BpHYR1_005591</name>
</gene>
<sequence length="67" mass="7762">MGREYSSDFSKARMSIETKNYDSHYLNFLVLTALYLRHSQIIALIKLINFNAALNLKSNDKILIIIN</sequence>
<organism evidence="1 2">
    <name type="scientific">Brachionus plicatilis</name>
    <name type="common">Marine rotifer</name>
    <name type="synonym">Brachionus muelleri</name>
    <dbReference type="NCBI Taxonomy" id="10195"/>
    <lineage>
        <taxon>Eukaryota</taxon>
        <taxon>Metazoa</taxon>
        <taxon>Spiralia</taxon>
        <taxon>Gnathifera</taxon>
        <taxon>Rotifera</taxon>
        <taxon>Eurotatoria</taxon>
        <taxon>Monogononta</taxon>
        <taxon>Pseudotrocha</taxon>
        <taxon>Ploima</taxon>
        <taxon>Brachionidae</taxon>
        <taxon>Brachionus</taxon>
    </lineage>
</organism>
<proteinExistence type="predicted"/>
<evidence type="ECO:0000313" key="2">
    <source>
        <dbReference type="Proteomes" id="UP000276133"/>
    </source>
</evidence>
<accession>A0A3M7RHX6</accession>